<dbReference type="GO" id="GO:0016530">
    <property type="term" value="F:metallochaperone activity"/>
    <property type="evidence" value="ECO:0007669"/>
    <property type="project" value="TreeGrafter"/>
</dbReference>
<name>A0A0G4Q8U4_9GAMM</name>
<protein>
    <submittedName>
        <fullName evidence="2">Nitrate reductase molybdenum cofactor assembly chaperone NarJ</fullName>
    </submittedName>
</protein>
<dbReference type="InterPro" id="IPR020945">
    <property type="entry name" value="DMSO/NO3_reduct_chaperone"/>
</dbReference>
<dbReference type="InterPro" id="IPR036411">
    <property type="entry name" value="TorD-like_sf"/>
</dbReference>
<proteinExistence type="predicted"/>
<dbReference type="EMBL" id="CVRY01000003">
    <property type="protein sequence ID" value="CRL62303.1"/>
    <property type="molecule type" value="Genomic_DNA"/>
</dbReference>
<keyword evidence="1" id="KW-0534">Nitrate assimilation</keyword>
<dbReference type="GO" id="GO:0042128">
    <property type="term" value="P:nitrate assimilation"/>
    <property type="evidence" value="ECO:0007669"/>
    <property type="project" value="UniProtKB-KW"/>
</dbReference>
<dbReference type="SUPFAM" id="SSF89155">
    <property type="entry name" value="TorD-like"/>
    <property type="match status" value="1"/>
</dbReference>
<gene>
    <name evidence="2" type="primary">narJ</name>
    <name evidence="2" type="ORF">BN1804_01901</name>
</gene>
<dbReference type="GO" id="GO:0051082">
    <property type="term" value="F:unfolded protein binding"/>
    <property type="evidence" value="ECO:0007669"/>
    <property type="project" value="InterPro"/>
</dbReference>
<dbReference type="GO" id="GO:0051131">
    <property type="term" value="P:chaperone-mediated protein complex assembly"/>
    <property type="evidence" value="ECO:0007669"/>
    <property type="project" value="InterPro"/>
</dbReference>
<dbReference type="PANTHER" id="PTHR43680">
    <property type="entry name" value="NITRATE REDUCTASE MOLYBDENUM COFACTOR ASSEMBLY CHAPERONE"/>
    <property type="match status" value="1"/>
</dbReference>
<dbReference type="Pfam" id="PF02613">
    <property type="entry name" value="Nitrate_red_del"/>
    <property type="match status" value="1"/>
</dbReference>
<accession>A0A0G4Q8U4</accession>
<dbReference type="NCBIfam" id="TIGR00684">
    <property type="entry name" value="narJ"/>
    <property type="match status" value="1"/>
</dbReference>
<evidence type="ECO:0000313" key="2">
    <source>
        <dbReference type="EMBL" id="CRL62303.1"/>
    </source>
</evidence>
<reference evidence="3" key="1">
    <citation type="submission" date="2015-06" db="EMBL/GenBank/DDBJ databases">
        <authorList>
            <person name="Urmite Genomes"/>
        </authorList>
    </citation>
    <scope>NUCLEOTIDE SEQUENCE [LARGE SCALE GENOMIC DNA]</scope>
    <source>
        <strain evidence="3">CSUR P1867</strain>
    </source>
</reference>
<dbReference type="AlphaFoldDB" id="A0A0G4Q8U4"/>
<dbReference type="PANTHER" id="PTHR43680:SF2">
    <property type="entry name" value="NITRATE REDUCTASE MOLYBDENUM COFACTOR ASSEMBLY CHAPERONE NARJ"/>
    <property type="match status" value="1"/>
</dbReference>
<evidence type="ECO:0000256" key="1">
    <source>
        <dbReference type="ARBA" id="ARBA00023063"/>
    </source>
</evidence>
<dbReference type="InterPro" id="IPR003765">
    <property type="entry name" value="NO3_reductase_chaperone_NarJ"/>
</dbReference>
<evidence type="ECO:0000313" key="3">
    <source>
        <dbReference type="Proteomes" id="UP000183920"/>
    </source>
</evidence>
<dbReference type="Proteomes" id="UP000183920">
    <property type="component" value="Unassembled WGS sequence"/>
</dbReference>
<dbReference type="Gene3D" id="1.10.3480.10">
    <property type="entry name" value="TorD-like"/>
    <property type="match status" value="1"/>
</dbReference>
<organism evidence="2 3">
    <name type="scientific">Proteus penneri</name>
    <dbReference type="NCBI Taxonomy" id="102862"/>
    <lineage>
        <taxon>Bacteria</taxon>
        <taxon>Pseudomonadati</taxon>
        <taxon>Pseudomonadota</taxon>
        <taxon>Gammaproteobacteria</taxon>
        <taxon>Enterobacterales</taxon>
        <taxon>Morganellaceae</taxon>
        <taxon>Proteus</taxon>
    </lineage>
</organism>
<sequence>MMISLKVISHLLDYPTQELWDNRGELIDALQEADELPVTQVAKLMAFIHALTQQELLDAQANYSELFDRGRARSLLLFEHVHGESRDRGQAMVDLLNQYQQAGITLSSRELPDYLPTYLEYLTLLPATGCIEGLNNIAPILALLGERLKQRGSDYHALFDVLLCLSQSGLEASQLAAQVEKEPLDDTPAALDAVWEEEQVTFLGEGTQCGSGKISQHQRRFAQETAVQYLNVGNSLDTGVQK</sequence>